<evidence type="ECO:0000256" key="1">
    <source>
        <dbReference type="ARBA" id="ARBA00006291"/>
    </source>
</evidence>
<comment type="similarity">
    <text evidence="1 6">Belongs to the MinC family.</text>
</comment>
<dbReference type="HAMAP" id="MF_00267">
    <property type="entry name" value="MinC"/>
    <property type="match status" value="1"/>
</dbReference>
<comment type="subunit">
    <text evidence="5 6">Interacts with MinD and FtsZ.</text>
</comment>
<dbReference type="GO" id="GO:1901891">
    <property type="term" value="P:regulation of cell septum assembly"/>
    <property type="evidence" value="ECO:0007669"/>
    <property type="project" value="InterPro"/>
</dbReference>
<feature type="domain" description="Septum site-determining protein MinC N-terminal" evidence="8">
    <location>
        <begin position="11"/>
        <end position="85"/>
    </location>
</feature>
<feature type="domain" description="Septum formation inhibitor MinC C-terminal" evidence="7">
    <location>
        <begin position="109"/>
        <end position="190"/>
    </location>
</feature>
<name>A0A1D7QTL5_9BACI</name>
<dbReference type="GO" id="GO:0000902">
    <property type="term" value="P:cell morphogenesis"/>
    <property type="evidence" value="ECO:0007669"/>
    <property type="project" value="InterPro"/>
</dbReference>
<dbReference type="PANTHER" id="PTHR34108:SF1">
    <property type="entry name" value="SEPTUM SITE-DETERMINING PROTEIN MINC"/>
    <property type="match status" value="1"/>
</dbReference>
<dbReference type="KEGG" id="bbev:BBEV_0997"/>
<dbReference type="Gene3D" id="2.160.20.70">
    <property type="match status" value="1"/>
</dbReference>
<evidence type="ECO:0000256" key="5">
    <source>
        <dbReference type="ARBA" id="ARBA00046874"/>
    </source>
</evidence>
<dbReference type="RefSeq" id="WP_069364465.1">
    <property type="nucleotide sequence ID" value="NZ_CP012502.1"/>
</dbReference>
<keyword evidence="4 6" id="KW-0131">Cell cycle</keyword>
<dbReference type="STRING" id="632773.BBEV_0997"/>
<evidence type="ECO:0000313" key="9">
    <source>
        <dbReference type="EMBL" id="AOM82366.1"/>
    </source>
</evidence>
<dbReference type="Proteomes" id="UP000094463">
    <property type="component" value="Chromosome"/>
</dbReference>
<evidence type="ECO:0000256" key="6">
    <source>
        <dbReference type="HAMAP-Rule" id="MF_00267"/>
    </source>
</evidence>
<dbReference type="GO" id="GO:0000917">
    <property type="term" value="P:division septum assembly"/>
    <property type="evidence" value="ECO:0007669"/>
    <property type="project" value="UniProtKB-KW"/>
</dbReference>
<dbReference type="InterPro" id="IPR005526">
    <property type="entry name" value="Septum_form_inhib_MinC_C"/>
</dbReference>
<dbReference type="Pfam" id="PF03775">
    <property type="entry name" value="MinC_C"/>
    <property type="match status" value="1"/>
</dbReference>
<keyword evidence="3 6" id="KW-0717">Septation</keyword>
<evidence type="ECO:0000256" key="4">
    <source>
        <dbReference type="ARBA" id="ARBA00023306"/>
    </source>
</evidence>
<dbReference type="InterPro" id="IPR055219">
    <property type="entry name" value="MinC_N_1"/>
</dbReference>
<gene>
    <name evidence="6 9" type="primary">minC</name>
    <name evidence="9" type="ORF">BBEV_0997</name>
</gene>
<dbReference type="EMBL" id="CP012502">
    <property type="protein sequence ID" value="AOM82366.1"/>
    <property type="molecule type" value="Genomic_DNA"/>
</dbReference>
<dbReference type="Gene3D" id="3.30.160.540">
    <property type="match status" value="1"/>
</dbReference>
<dbReference type="InterPro" id="IPR013033">
    <property type="entry name" value="MinC"/>
</dbReference>
<dbReference type="InterPro" id="IPR036145">
    <property type="entry name" value="MinC_C_sf"/>
</dbReference>
<keyword evidence="10" id="KW-1185">Reference proteome</keyword>
<dbReference type="PANTHER" id="PTHR34108">
    <property type="entry name" value="SEPTUM SITE-DETERMINING PROTEIN MINC"/>
    <property type="match status" value="1"/>
</dbReference>
<dbReference type="PATRIC" id="fig|632773.3.peg.1059"/>
<evidence type="ECO:0000256" key="3">
    <source>
        <dbReference type="ARBA" id="ARBA00023210"/>
    </source>
</evidence>
<evidence type="ECO:0000259" key="7">
    <source>
        <dbReference type="Pfam" id="PF03775"/>
    </source>
</evidence>
<dbReference type="Pfam" id="PF22642">
    <property type="entry name" value="MinC_N_1"/>
    <property type="match status" value="1"/>
</dbReference>
<evidence type="ECO:0000259" key="8">
    <source>
        <dbReference type="Pfam" id="PF22642"/>
    </source>
</evidence>
<comment type="function">
    <text evidence="6">Cell division inhibitor that blocks the formation of polar Z ring septums. Rapidly oscillates between the poles of the cell to destabilize FtsZ filaments that have formed before they mature into polar Z rings. Prevents FtsZ polymerization.</text>
</comment>
<dbReference type="SUPFAM" id="SSF63848">
    <property type="entry name" value="Cell-division inhibitor MinC, C-terminal domain"/>
    <property type="match status" value="1"/>
</dbReference>
<accession>A0A1D7QTL5</accession>
<organism evidence="9 10">
    <name type="scientific">Salisediminibacterium beveridgei</name>
    <dbReference type="NCBI Taxonomy" id="632773"/>
    <lineage>
        <taxon>Bacteria</taxon>
        <taxon>Bacillati</taxon>
        <taxon>Bacillota</taxon>
        <taxon>Bacilli</taxon>
        <taxon>Bacillales</taxon>
        <taxon>Bacillaceae</taxon>
        <taxon>Salisediminibacterium</taxon>
    </lineage>
</organism>
<protein>
    <recommendedName>
        <fullName evidence="6">Probable septum site-determining protein MinC</fullName>
    </recommendedName>
</protein>
<reference evidence="9 10" key="1">
    <citation type="submission" date="2015-08" db="EMBL/GenBank/DDBJ databases">
        <title>The complete genome sequence of Bacillus beveridgei MLTeJB.</title>
        <authorList>
            <person name="Hanson T.E."/>
            <person name="Mesa C."/>
            <person name="Basesman S.M."/>
            <person name="Oremland R.S."/>
        </authorList>
    </citation>
    <scope>NUCLEOTIDE SEQUENCE [LARGE SCALE GENOMIC DNA]</scope>
    <source>
        <strain evidence="9 10">MLTeJB</strain>
    </source>
</reference>
<evidence type="ECO:0000256" key="2">
    <source>
        <dbReference type="ARBA" id="ARBA00022618"/>
    </source>
</evidence>
<evidence type="ECO:0000313" key="10">
    <source>
        <dbReference type="Proteomes" id="UP000094463"/>
    </source>
</evidence>
<proteinExistence type="inferred from homology"/>
<dbReference type="InterPro" id="IPR016098">
    <property type="entry name" value="CAP/MinC_C"/>
</dbReference>
<keyword evidence="2 6" id="KW-0132">Cell division</keyword>
<sequence length="239" mass="26445">MSDGISDVELVSLRGTKGGLSIQLDDGADWEKVVGRLQEILQDQPANHSPLSASLVLGKRYVTERELNRLKAMMEKQHNIIIRDVEKEVITIEEAKSMVEEQAFHQEVRMVRSGQVLDFKGSVLLVGDVNPGGVIRASGNIYILGHLRGIAHAGASGNPSAVICAAVMEPRQLRIATSIYRSPEAMEALEEQENDDQQPVNDGHLECAYLNENNEMTVERIQKIPKAIIQTDTAIHFNR</sequence>
<dbReference type="AlphaFoldDB" id="A0A1D7QTL5"/>